<dbReference type="RefSeq" id="WP_156716002.1">
    <property type="nucleotide sequence ID" value="NZ_WPHG01000010.1"/>
</dbReference>
<proteinExistence type="predicted"/>
<reference evidence="1 2" key="1">
    <citation type="submission" date="2019-12" db="EMBL/GenBank/DDBJ databases">
        <title>Nitratireductor arenosus sp. nov., Isolated from sea sand, Jeju island, South Korea.</title>
        <authorList>
            <person name="Kim W."/>
        </authorList>
    </citation>
    <scope>NUCLEOTIDE SEQUENCE [LARGE SCALE GENOMIC DNA]</scope>
    <source>
        <strain evidence="1 2">CAU 1489</strain>
    </source>
</reference>
<dbReference type="Proteomes" id="UP000463224">
    <property type="component" value="Unassembled WGS sequence"/>
</dbReference>
<organism evidence="1 2">
    <name type="scientific">Nitratireductor arenosus</name>
    <dbReference type="NCBI Taxonomy" id="2682096"/>
    <lineage>
        <taxon>Bacteria</taxon>
        <taxon>Pseudomonadati</taxon>
        <taxon>Pseudomonadota</taxon>
        <taxon>Alphaproteobacteria</taxon>
        <taxon>Hyphomicrobiales</taxon>
        <taxon>Phyllobacteriaceae</taxon>
        <taxon>Nitratireductor</taxon>
    </lineage>
</organism>
<sequence length="90" mass="10026">MRLTEKIVAVAIRHKGMTISIPAPARHGDVLQAMHEAFGEPGFVEDPIDQGFLTSAGRYVERTRAVKIAVKAGQIEKPNWPPNLYSEDLW</sequence>
<evidence type="ECO:0000313" key="1">
    <source>
        <dbReference type="EMBL" id="MVB00112.1"/>
    </source>
</evidence>
<gene>
    <name evidence="1" type="ORF">GN330_22965</name>
</gene>
<dbReference type="EMBL" id="WPHG01000010">
    <property type="protein sequence ID" value="MVB00112.1"/>
    <property type="molecule type" value="Genomic_DNA"/>
</dbReference>
<protein>
    <submittedName>
        <fullName evidence="1">Uncharacterized protein</fullName>
    </submittedName>
</protein>
<keyword evidence="2" id="KW-1185">Reference proteome</keyword>
<name>A0A844QQM8_9HYPH</name>
<accession>A0A844QQM8</accession>
<dbReference type="InterPro" id="IPR058630">
    <property type="entry name" value="T4_Y16D"/>
</dbReference>
<dbReference type="AlphaFoldDB" id="A0A844QQM8"/>
<comment type="caution">
    <text evidence="1">The sequence shown here is derived from an EMBL/GenBank/DDBJ whole genome shotgun (WGS) entry which is preliminary data.</text>
</comment>
<dbReference type="Pfam" id="PF26092">
    <property type="entry name" value="T4_Y16D"/>
    <property type="match status" value="1"/>
</dbReference>
<evidence type="ECO:0000313" key="2">
    <source>
        <dbReference type="Proteomes" id="UP000463224"/>
    </source>
</evidence>